<sequence length="266" mass="28941">MLQIVPGLHVRIKVDCTERSLRSLMDKMDAARAVSCQQPVCTGGRLDIRRPLSRGLAHTLSLSRVSVPSAHACPSTTCAQAAPLFAPPLFAPPFPPPSVELRLCWWGSLLPALPILSSALSNSSRLLQFHGPRRSGESPSLADVVTQTPRCDTLLMHGHSARSAPYVLPFTCLRLSLAVHSSSLHLLLSITILGHCIVTQLPLADVLTSIHVSRHSASTLARGRRRCWVLILTVVRHLRSRFLSVYAHAMQCNGSTLHMAPHIPSP</sequence>
<organism evidence="1 2">
    <name type="scientific">Polyporus arcularius HHB13444</name>
    <dbReference type="NCBI Taxonomy" id="1314778"/>
    <lineage>
        <taxon>Eukaryota</taxon>
        <taxon>Fungi</taxon>
        <taxon>Dikarya</taxon>
        <taxon>Basidiomycota</taxon>
        <taxon>Agaricomycotina</taxon>
        <taxon>Agaricomycetes</taxon>
        <taxon>Polyporales</taxon>
        <taxon>Polyporaceae</taxon>
        <taxon>Polyporus</taxon>
    </lineage>
</organism>
<dbReference type="InParanoid" id="A0A5C3NU47"/>
<protein>
    <submittedName>
        <fullName evidence="1">Uncharacterized protein</fullName>
    </submittedName>
</protein>
<dbReference type="EMBL" id="ML211800">
    <property type="protein sequence ID" value="TFK80319.1"/>
    <property type="molecule type" value="Genomic_DNA"/>
</dbReference>
<evidence type="ECO:0000313" key="2">
    <source>
        <dbReference type="Proteomes" id="UP000308197"/>
    </source>
</evidence>
<accession>A0A5C3NU47</accession>
<reference evidence="1 2" key="1">
    <citation type="journal article" date="2019" name="Nat. Ecol. Evol.">
        <title>Megaphylogeny resolves global patterns of mushroom evolution.</title>
        <authorList>
            <person name="Varga T."/>
            <person name="Krizsan K."/>
            <person name="Foldi C."/>
            <person name="Dima B."/>
            <person name="Sanchez-Garcia M."/>
            <person name="Sanchez-Ramirez S."/>
            <person name="Szollosi G.J."/>
            <person name="Szarkandi J.G."/>
            <person name="Papp V."/>
            <person name="Albert L."/>
            <person name="Andreopoulos W."/>
            <person name="Angelini C."/>
            <person name="Antonin V."/>
            <person name="Barry K.W."/>
            <person name="Bougher N.L."/>
            <person name="Buchanan P."/>
            <person name="Buyck B."/>
            <person name="Bense V."/>
            <person name="Catcheside P."/>
            <person name="Chovatia M."/>
            <person name="Cooper J."/>
            <person name="Damon W."/>
            <person name="Desjardin D."/>
            <person name="Finy P."/>
            <person name="Geml J."/>
            <person name="Haridas S."/>
            <person name="Hughes K."/>
            <person name="Justo A."/>
            <person name="Karasinski D."/>
            <person name="Kautmanova I."/>
            <person name="Kiss B."/>
            <person name="Kocsube S."/>
            <person name="Kotiranta H."/>
            <person name="LaButti K.M."/>
            <person name="Lechner B.E."/>
            <person name="Liimatainen K."/>
            <person name="Lipzen A."/>
            <person name="Lukacs Z."/>
            <person name="Mihaltcheva S."/>
            <person name="Morgado L.N."/>
            <person name="Niskanen T."/>
            <person name="Noordeloos M.E."/>
            <person name="Ohm R.A."/>
            <person name="Ortiz-Santana B."/>
            <person name="Ovrebo C."/>
            <person name="Racz N."/>
            <person name="Riley R."/>
            <person name="Savchenko A."/>
            <person name="Shiryaev A."/>
            <person name="Soop K."/>
            <person name="Spirin V."/>
            <person name="Szebenyi C."/>
            <person name="Tomsovsky M."/>
            <person name="Tulloss R.E."/>
            <person name="Uehling J."/>
            <person name="Grigoriev I.V."/>
            <person name="Vagvolgyi C."/>
            <person name="Papp T."/>
            <person name="Martin F.M."/>
            <person name="Miettinen O."/>
            <person name="Hibbett D.S."/>
            <person name="Nagy L.G."/>
        </authorList>
    </citation>
    <scope>NUCLEOTIDE SEQUENCE [LARGE SCALE GENOMIC DNA]</scope>
    <source>
        <strain evidence="1 2">HHB13444</strain>
    </source>
</reference>
<keyword evidence="2" id="KW-1185">Reference proteome</keyword>
<evidence type="ECO:0000313" key="1">
    <source>
        <dbReference type="EMBL" id="TFK80319.1"/>
    </source>
</evidence>
<proteinExistence type="predicted"/>
<dbReference type="Proteomes" id="UP000308197">
    <property type="component" value="Unassembled WGS sequence"/>
</dbReference>
<dbReference type="AlphaFoldDB" id="A0A5C3NU47"/>
<name>A0A5C3NU47_9APHY</name>
<gene>
    <name evidence="1" type="ORF">K466DRAFT_385603</name>
</gene>